<dbReference type="EC" id="2.4.-.-" evidence="5"/>
<feature type="domain" description="Glycosyltransferase 2-like" evidence="4">
    <location>
        <begin position="6"/>
        <end position="162"/>
    </location>
</feature>
<keyword evidence="3 5" id="KW-0808">Transferase</keyword>
<dbReference type="RefSeq" id="WP_002570766.1">
    <property type="nucleotide sequence ID" value="NZ_BAABZS010000002.1"/>
</dbReference>
<dbReference type="AlphaFoldDB" id="A0A6N2UDE2"/>
<dbReference type="GO" id="GO:0016757">
    <property type="term" value="F:glycosyltransferase activity"/>
    <property type="evidence" value="ECO:0007669"/>
    <property type="project" value="UniProtKB-KW"/>
</dbReference>
<evidence type="ECO:0000256" key="2">
    <source>
        <dbReference type="ARBA" id="ARBA00022676"/>
    </source>
</evidence>
<dbReference type="EMBL" id="CACRTF010000011">
    <property type="protein sequence ID" value="VYT14361.1"/>
    <property type="molecule type" value="Genomic_DNA"/>
</dbReference>
<sequence length="309" mass="36733">MEKLIVFIPCYNAEKYISETIDSLIKQTFKDFKILVIDDGSTDRSRDIVKQYAMQDHRILLVENEINRGIVYTRNRGLKLCDCEYIALMDADDIAPLYRLDEEVRYLEKHPEIDAVGGLYQLIDEDGNELPTNLKPVLSDAAIRANMLFFNPIVNGSMMFRRKVAVDNEIIYRESNRTLEDYRFWSEFLIYGKINNINKILQYYRVSRTSISRKTQREELDKRNQDFDEIHELLFQIMKIRLSDKDKRLIKKATHDVGELEGILERLRFFKALFVMQRQENAGDSEFNRELNKVCKEYRNKELINWLKD</sequence>
<evidence type="ECO:0000259" key="4">
    <source>
        <dbReference type="Pfam" id="PF00535"/>
    </source>
</evidence>
<dbReference type="InterPro" id="IPR029044">
    <property type="entry name" value="Nucleotide-diphossugar_trans"/>
</dbReference>
<organism evidence="5">
    <name type="scientific">Enterocloster bolteae</name>
    <dbReference type="NCBI Taxonomy" id="208479"/>
    <lineage>
        <taxon>Bacteria</taxon>
        <taxon>Bacillati</taxon>
        <taxon>Bacillota</taxon>
        <taxon>Clostridia</taxon>
        <taxon>Lachnospirales</taxon>
        <taxon>Lachnospiraceae</taxon>
        <taxon>Enterocloster</taxon>
    </lineage>
</organism>
<evidence type="ECO:0000256" key="3">
    <source>
        <dbReference type="ARBA" id="ARBA00022679"/>
    </source>
</evidence>
<dbReference type="PANTHER" id="PTHR43685">
    <property type="entry name" value="GLYCOSYLTRANSFERASE"/>
    <property type="match status" value="1"/>
</dbReference>
<comment type="similarity">
    <text evidence="1">Belongs to the glycosyltransferase 2 family.</text>
</comment>
<dbReference type="Pfam" id="PF00535">
    <property type="entry name" value="Glycos_transf_2"/>
    <property type="match status" value="1"/>
</dbReference>
<dbReference type="Gene3D" id="3.90.550.10">
    <property type="entry name" value="Spore Coat Polysaccharide Biosynthesis Protein SpsA, Chain A"/>
    <property type="match status" value="1"/>
</dbReference>
<dbReference type="InterPro" id="IPR001173">
    <property type="entry name" value="Glyco_trans_2-like"/>
</dbReference>
<gene>
    <name evidence="5" type="primary">epsE_1</name>
    <name evidence="5" type="ORF">CBLFYP116_02032</name>
</gene>
<evidence type="ECO:0000313" key="5">
    <source>
        <dbReference type="EMBL" id="VYT14361.1"/>
    </source>
</evidence>
<dbReference type="PANTHER" id="PTHR43685:SF5">
    <property type="entry name" value="GLYCOSYLTRANSFERASE EPSE-RELATED"/>
    <property type="match status" value="1"/>
</dbReference>
<evidence type="ECO:0000256" key="1">
    <source>
        <dbReference type="ARBA" id="ARBA00006739"/>
    </source>
</evidence>
<protein>
    <submittedName>
        <fullName evidence="5">Glycosyltransferase EpsE</fullName>
        <ecNumber evidence="5">2.4.-.-</ecNumber>
    </submittedName>
</protein>
<dbReference type="SUPFAM" id="SSF53448">
    <property type="entry name" value="Nucleotide-diphospho-sugar transferases"/>
    <property type="match status" value="1"/>
</dbReference>
<dbReference type="GeneID" id="23114569"/>
<accession>A0A6N2UDE2</accession>
<proteinExistence type="inferred from homology"/>
<keyword evidence="2 5" id="KW-0328">Glycosyltransferase</keyword>
<reference evidence="5" key="1">
    <citation type="submission" date="2019-11" db="EMBL/GenBank/DDBJ databases">
        <authorList>
            <person name="Feng L."/>
        </authorList>
    </citation>
    <scope>NUCLEOTIDE SEQUENCE</scope>
    <source>
        <strain evidence="5">CbolteaeLFYP116</strain>
    </source>
</reference>
<name>A0A6N2UDE2_9FIRM</name>
<dbReference type="InterPro" id="IPR050834">
    <property type="entry name" value="Glycosyltransf_2"/>
</dbReference>
<dbReference type="CDD" id="cd00761">
    <property type="entry name" value="Glyco_tranf_GTA_type"/>
    <property type="match status" value="1"/>
</dbReference>